<feature type="transmembrane region" description="Helical" evidence="1">
    <location>
        <begin position="6"/>
        <end position="22"/>
    </location>
</feature>
<keyword evidence="1" id="KW-1133">Transmembrane helix</keyword>
<organism evidence="2 3">
    <name type="scientific">Halosimplex carlsbadense 2-9-1</name>
    <dbReference type="NCBI Taxonomy" id="797114"/>
    <lineage>
        <taxon>Archaea</taxon>
        <taxon>Methanobacteriati</taxon>
        <taxon>Methanobacteriota</taxon>
        <taxon>Stenosarchaea group</taxon>
        <taxon>Halobacteria</taxon>
        <taxon>Halobacteriales</taxon>
        <taxon>Haloarculaceae</taxon>
        <taxon>Halosimplex</taxon>
    </lineage>
</organism>
<dbReference type="RefSeq" id="WP_006882689.1">
    <property type="nucleotide sequence ID" value="NZ_AOIU01000011.1"/>
</dbReference>
<evidence type="ECO:0000256" key="1">
    <source>
        <dbReference type="SAM" id="Phobius"/>
    </source>
</evidence>
<protein>
    <submittedName>
        <fullName evidence="2">Uncharacterized protein</fullName>
    </submittedName>
</protein>
<sequence length="166" mass="16428">MVDRFGSFAALLVGAGVVGWFVREWRRDRLQTTLVGRGWRGLAMALAVGAAVAAPSLVAQTSSPWIAVGVPGVLLVGVSVGAGVADAGVVPSWLATGFPLVLLAFAERGCDDTPSGAAAVCAVPPPAWLVALGAVAGAGALTAAGYPLGRGLGRLGRGFHADGGDA</sequence>
<dbReference type="EMBL" id="AOIU01000011">
    <property type="protein sequence ID" value="ELZ28152.1"/>
    <property type="molecule type" value="Genomic_DNA"/>
</dbReference>
<keyword evidence="3" id="KW-1185">Reference proteome</keyword>
<feature type="transmembrane region" description="Helical" evidence="1">
    <location>
        <begin position="89"/>
        <end position="106"/>
    </location>
</feature>
<gene>
    <name evidence="2" type="ORF">C475_05085</name>
</gene>
<evidence type="ECO:0000313" key="3">
    <source>
        <dbReference type="Proteomes" id="UP000011626"/>
    </source>
</evidence>
<dbReference type="Proteomes" id="UP000011626">
    <property type="component" value="Unassembled WGS sequence"/>
</dbReference>
<feature type="transmembrane region" description="Helical" evidence="1">
    <location>
        <begin position="126"/>
        <end position="148"/>
    </location>
</feature>
<feature type="transmembrane region" description="Helical" evidence="1">
    <location>
        <begin position="42"/>
        <end position="59"/>
    </location>
</feature>
<evidence type="ECO:0000313" key="2">
    <source>
        <dbReference type="EMBL" id="ELZ28152.1"/>
    </source>
</evidence>
<comment type="caution">
    <text evidence="2">The sequence shown here is derived from an EMBL/GenBank/DDBJ whole genome shotgun (WGS) entry which is preliminary data.</text>
</comment>
<reference evidence="2 3" key="1">
    <citation type="journal article" date="2014" name="PLoS Genet.">
        <title>Phylogenetically driven sequencing of extremely halophilic archaea reveals strategies for static and dynamic osmo-response.</title>
        <authorList>
            <person name="Becker E.A."/>
            <person name="Seitzer P.M."/>
            <person name="Tritt A."/>
            <person name="Larsen D."/>
            <person name="Krusor M."/>
            <person name="Yao A.I."/>
            <person name="Wu D."/>
            <person name="Madern D."/>
            <person name="Eisen J.A."/>
            <person name="Darling A.E."/>
            <person name="Facciotti M.T."/>
        </authorList>
    </citation>
    <scope>NUCLEOTIDE SEQUENCE [LARGE SCALE GENOMIC DNA]</scope>
    <source>
        <strain evidence="2 3">2-9-1</strain>
    </source>
</reference>
<dbReference type="STRING" id="797114.C475_05085"/>
<accession>M0D0F4</accession>
<keyword evidence="1" id="KW-0812">Transmembrane</keyword>
<feature type="transmembrane region" description="Helical" evidence="1">
    <location>
        <begin position="65"/>
        <end position="82"/>
    </location>
</feature>
<proteinExistence type="predicted"/>
<keyword evidence="1" id="KW-0472">Membrane</keyword>
<name>M0D0F4_9EURY</name>
<dbReference type="AlphaFoldDB" id="M0D0F4"/>